<organism evidence="4 5">
    <name type="scientific">Ensifer adhaerens</name>
    <name type="common">Sinorhizobium morelense</name>
    <dbReference type="NCBI Taxonomy" id="106592"/>
    <lineage>
        <taxon>Bacteria</taxon>
        <taxon>Pseudomonadati</taxon>
        <taxon>Pseudomonadota</taxon>
        <taxon>Alphaproteobacteria</taxon>
        <taxon>Hyphomicrobiales</taxon>
        <taxon>Rhizobiaceae</taxon>
        <taxon>Sinorhizobium/Ensifer group</taxon>
        <taxon>Ensifer</taxon>
    </lineage>
</organism>
<feature type="chain" id="PRO_5040350393" evidence="3">
    <location>
        <begin position="30"/>
        <end position="260"/>
    </location>
</feature>
<reference evidence="4" key="1">
    <citation type="submission" date="2022-06" db="EMBL/GenBank/DDBJ databases">
        <title>Physiological and biochemical characterization and genomic elucidation of a strain of the genus Ensifer adhaerens M8 that combines arsenic oxidation and chromium reduction.</title>
        <authorList>
            <person name="Li X."/>
            <person name="Yu c."/>
        </authorList>
    </citation>
    <scope>NUCLEOTIDE SEQUENCE</scope>
    <source>
        <strain evidence="4">M8</strain>
    </source>
</reference>
<evidence type="ECO:0000256" key="2">
    <source>
        <dbReference type="RuleBase" id="RU004328"/>
    </source>
</evidence>
<keyword evidence="3" id="KW-0732">Signal</keyword>
<dbReference type="Pfam" id="PF00445">
    <property type="entry name" value="Ribonuclease_T2"/>
    <property type="match status" value="1"/>
</dbReference>
<evidence type="ECO:0000313" key="4">
    <source>
        <dbReference type="EMBL" id="USJ21922.1"/>
    </source>
</evidence>
<dbReference type="GO" id="GO:0006401">
    <property type="term" value="P:RNA catabolic process"/>
    <property type="evidence" value="ECO:0007669"/>
    <property type="project" value="TreeGrafter"/>
</dbReference>
<comment type="similarity">
    <text evidence="1 2">Belongs to the RNase T2 family.</text>
</comment>
<feature type="signal peptide" evidence="3">
    <location>
        <begin position="1"/>
        <end position="29"/>
    </location>
</feature>
<dbReference type="InterPro" id="IPR018188">
    <property type="entry name" value="RNase_T2_His_AS_1"/>
</dbReference>
<protein>
    <submittedName>
        <fullName evidence="4">Ribonuclease</fullName>
    </submittedName>
</protein>
<dbReference type="Gene3D" id="3.90.730.10">
    <property type="entry name" value="Ribonuclease T2-like"/>
    <property type="match status" value="1"/>
</dbReference>
<dbReference type="PROSITE" id="PS00530">
    <property type="entry name" value="RNASE_T2_1"/>
    <property type="match status" value="1"/>
</dbReference>
<dbReference type="SUPFAM" id="SSF55895">
    <property type="entry name" value="Ribonuclease Rh-like"/>
    <property type="match status" value="1"/>
</dbReference>
<dbReference type="PANTHER" id="PTHR11240">
    <property type="entry name" value="RIBONUCLEASE T2"/>
    <property type="match status" value="1"/>
</dbReference>
<dbReference type="InterPro" id="IPR036430">
    <property type="entry name" value="RNase_T2-like_sf"/>
</dbReference>
<gene>
    <name evidence="4" type="ORF">NE863_11400</name>
</gene>
<dbReference type="OrthoDB" id="4720638at2"/>
<proteinExistence type="inferred from homology"/>
<sequence length="260" mass="27532">MVRFCKAISGSVAGILAALTLLLGSGAFAAGEDASKGAPPASSTSRTDYVLAVSWQPGFCETRPQRKECESQTAERFDATNLSLHGLWPLRKSYCGVAAEARATDRKGSWLELPKLAMADDTAARLLIAMPGVQSGLDRHQWLRSGICQSGSVDDYFSVQLRMLEELNRSAVGALFRQRVGAELDEAAIKQAFDQSFGAGAGDRVRMRCQTVQGRSIITGLTIGLTGDVMKAASLGPLIQAAGTTEFKCAKGIADTAGRG</sequence>
<dbReference type="GO" id="GO:0033897">
    <property type="term" value="F:ribonuclease T2 activity"/>
    <property type="evidence" value="ECO:0007669"/>
    <property type="project" value="InterPro"/>
</dbReference>
<name>A0A9Q9D8F2_ENSAD</name>
<dbReference type="AlphaFoldDB" id="A0A9Q9D8F2"/>
<evidence type="ECO:0000256" key="1">
    <source>
        <dbReference type="ARBA" id="ARBA00007469"/>
    </source>
</evidence>
<dbReference type="InterPro" id="IPR001568">
    <property type="entry name" value="RNase_T2-like"/>
</dbReference>
<evidence type="ECO:0000313" key="5">
    <source>
        <dbReference type="Proteomes" id="UP001055460"/>
    </source>
</evidence>
<dbReference type="Proteomes" id="UP001055460">
    <property type="component" value="Chromosome"/>
</dbReference>
<dbReference type="PANTHER" id="PTHR11240:SF22">
    <property type="entry name" value="RIBONUCLEASE T2"/>
    <property type="match status" value="1"/>
</dbReference>
<accession>A0A9Q9D8F2</accession>
<dbReference type="GO" id="GO:0003723">
    <property type="term" value="F:RNA binding"/>
    <property type="evidence" value="ECO:0007669"/>
    <property type="project" value="InterPro"/>
</dbReference>
<dbReference type="EMBL" id="CP098807">
    <property type="protein sequence ID" value="USJ21922.1"/>
    <property type="molecule type" value="Genomic_DNA"/>
</dbReference>
<dbReference type="RefSeq" id="WP_090294322.1">
    <property type="nucleotide sequence ID" value="NZ_CP098807.1"/>
</dbReference>
<evidence type="ECO:0000256" key="3">
    <source>
        <dbReference type="SAM" id="SignalP"/>
    </source>
</evidence>